<feature type="compositionally biased region" description="Low complexity" evidence="3">
    <location>
        <begin position="45"/>
        <end position="56"/>
    </location>
</feature>
<dbReference type="EMBL" id="FWXV01000026">
    <property type="protein sequence ID" value="SMD27495.1"/>
    <property type="molecule type" value="Genomic_DNA"/>
</dbReference>
<dbReference type="InterPro" id="IPR041916">
    <property type="entry name" value="Anti_sigma_zinc_sf"/>
</dbReference>
<keyword evidence="4" id="KW-0862">Zinc</keyword>
<keyword evidence="2" id="KW-0804">Transcription</keyword>
<accession>A0A1Y5YBL6</accession>
<evidence type="ECO:0000256" key="3">
    <source>
        <dbReference type="SAM" id="MobiDB-lite"/>
    </source>
</evidence>
<protein>
    <submittedName>
        <fullName evidence="4">Putative zinc-finger</fullName>
    </submittedName>
</protein>
<gene>
    <name evidence="4" type="ORF">SAMN05661093_11102</name>
</gene>
<reference evidence="4 5" key="1">
    <citation type="submission" date="2017-04" db="EMBL/GenBank/DDBJ databases">
        <authorList>
            <person name="Afonso C.L."/>
            <person name="Miller P.J."/>
            <person name="Scott M.A."/>
            <person name="Spackman E."/>
            <person name="Goraichik I."/>
            <person name="Dimitrov K.M."/>
            <person name="Suarez D.L."/>
            <person name="Swayne D.E."/>
        </authorList>
    </citation>
    <scope>NUCLEOTIDE SEQUENCE [LARGE SCALE GENOMIC DNA]</scope>
    <source>
        <strain evidence="4 5">DSM 43828</strain>
    </source>
</reference>
<feature type="region of interest" description="Disordered" evidence="3">
    <location>
        <begin position="45"/>
        <end position="86"/>
    </location>
</feature>
<evidence type="ECO:0000256" key="1">
    <source>
        <dbReference type="ARBA" id="ARBA00023015"/>
    </source>
</evidence>
<keyword evidence="4" id="KW-0479">Metal-binding</keyword>
<dbReference type="Gene3D" id="1.10.10.1320">
    <property type="entry name" value="Anti-sigma factor, zinc-finger domain"/>
    <property type="match status" value="1"/>
</dbReference>
<evidence type="ECO:0000313" key="5">
    <source>
        <dbReference type="Proteomes" id="UP000192674"/>
    </source>
</evidence>
<dbReference type="GO" id="GO:0008270">
    <property type="term" value="F:zinc ion binding"/>
    <property type="evidence" value="ECO:0007669"/>
    <property type="project" value="UniProtKB-KW"/>
</dbReference>
<name>A0A1Y5YBL6_KIBAR</name>
<keyword evidence="4" id="KW-0863">Zinc-finger</keyword>
<evidence type="ECO:0000256" key="2">
    <source>
        <dbReference type="ARBA" id="ARBA00023163"/>
    </source>
</evidence>
<keyword evidence="1" id="KW-0805">Transcription regulation</keyword>
<evidence type="ECO:0000313" key="4">
    <source>
        <dbReference type="EMBL" id="SMD27495.1"/>
    </source>
</evidence>
<proteinExistence type="predicted"/>
<dbReference type="Proteomes" id="UP000192674">
    <property type="component" value="Unassembled WGS sequence"/>
</dbReference>
<sequence length="86" mass="9389">MAHACPYTVTVGAYLLGVLCARESTEFHRHAEVCPDCEREIAELTSSGRTVRTSSGQRPPTPGTCRNTAPGWRVRSNRGRCVQPST</sequence>
<dbReference type="AlphaFoldDB" id="A0A1Y5YBL6"/>
<keyword evidence="5" id="KW-1185">Reference proteome</keyword>
<organism evidence="4 5">
    <name type="scientific">Kibdelosporangium aridum</name>
    <dbReference type="NCBI Taxonomy" id="2030"/>
    <lineage>
        <taxon>Bacteria</taxon>
        <taxon>Bacillati</taxon>
        <taxon>Actinomycetota</taxon>
        <taxon>Actinomycetes</taxon>
        <taxon>Pseudonocardiales</taxon>
        <taxon>Pseudonocardiaceae</taxon>
        <taxon>Kibdelosporangium</taxon>
    </lineage>
</organism>